<dbReference type="CDD" id="cd18186">
    <property type="entry name" value="BTB_POZ_ZBTB_KLHL-like"/>
    <property type="match status" value="1"/>
</dbReference>
<dbReference type="InterPro" id="IPR011333">
    <property type="entry name" value="SKP1/BTB/POZ_sf"/>
</dbReference>
<protein>
    <submittedName>
        <fullName evidence="3">1995_t:CDS:1</fullName>
    </submittedName>
</protein>
<dbReference type="EMBL" id="CAJVPJ010000128">
    <property type="protein sequence ID" value="CAG8482444.1"/>
    <property type="molecule type" value="Genomic_DNA"/>
</dbReference>
<comment type="caution">
    <text evidence="3">The sequence shown here is derived from an EMBL/GenBank/DDBJ whole genome shotgun (WGS) entry which is preliminary data.</text>
</comment>
<dbReference type="SMART" id="SM00225">
    <property type="entry name" value="BTB"/>
    <property type="match status" value="1"/>
</dbReference>
<dbReference type="SUPFAM" id="SSF54695">
    <property type="entry name" value="POZ domain"/>
    <property type="match status" value="1"/>
</dbReference>
<dbReference type="AlphaFoldDB" id="A0A9N8W9Y0"/>
<keyword evidence="4" id="KW-1185">Reference proteome</keyword>
<dbReference type="Gene3D" id="1.25.40.420">
    <property type="match status" value="1"/>
</dbReference>
<dbReference type="InterPro" id="IPR051481">
    <property type="entry name" value="BTB-POZ/Galectin-3-binding"/>
</dbReference>
<dbReference type="Gene3D" id="3.30.710.10">
    <property type="entry name" value="Potassium Channel Kv1.1, Chain A"/>
    <property type="match status" value="1"/>
</dbReference>
<dbReference type="Pfam" id="PF00651">
    <property type="entry name" value="BTB"/>
    <property type="match status" value="1"/>
</dbReference>
<dbReference type="PANTHER" id="PTHR24410:SF23">
    <property type="entry name" value="BTB DOMAIN-CONTAINING PROTEIN-RELATED"/>
    <property type="match status" value="1"/>
</dbReference>
<evidence type="ECO:0000313" key="3">
    <source>
        <dbReference type="EMBL" id="CAG8482444.1"/>
    </source>
</evidence>
<evidence type="ECO:0000313" key="4">
    <source>
        <dbReference type="Proteomes" id="UP000789572"/>
    </source>
</evidence>
<dbReference type="Proteomes" id="UP000789572">
    <property type="component" value="Unassembled WGS sequence"/>
</dbReference>
<reference evidence="3" key="1">
    <citation type="submission" date="2021-06" db="EMBL/GenBank/DDBJ databases">
        <authorList>
            <person name="Kallberg Y."/>
            <person name="Tangrot J."/>
            <person name="Rosling A."/>
        </authorList>
    </citation>
    <scope>NUCLEOTIDE SEQUENCE</scope>
    <source>
        <strain evidence="3">IA702</strain>
    </source>
</reference>
<dbReference type="InterPro" id="IPR000210">
    <property type="entry name" value="BTB/POZ_dom"/>
</dbReference>
<dbReference type="PANTHER" id="PTHR24410">
    <property type="entry name" value="HL07962P-RELATED"/>
    <property type="match status" value="1"/>
</dbReference>
<dbReference type="PROSITE" id="PS50097">
    <property type="entry name" value="BTB"/>
    <property type="match status" value="1"/>
</dbReference>
<dbReference type="OrthoDB" id="684045at2759"/>
<proteinExistence type="predicted"/>
<organism evidence="3 4">
    <name type="scientific">Paraglomus occultum</name>
    <dbReference type="NCBI Taxonomy" id="144539"/>
    <lineage>
        <taxon>Eukaryota</taxon>
        <taxon>Fungi</taxon>
        <taxon>Fungi incertae sedis</taxon>
        <taxon>Mucoromycota</taxon>
        <taxon>Glomeromycotina</taxon>
        <taxon>Glomeromycetes</taxon>
        <taxon>Paraglomerales</taxon>
        <taxon>Paraglomeraceae</taxon>
        <taxon>Paraglomus</taxon>
    </lineage>
</organism>
<dbReference type="InterPro" id="IPR006571">
    <property type="entry name" value="TLDc_dom"/>
</dbReference>
<feature type="domain" description="BTB" evidence="1">
    <location>
        <begin position="50"/>
        <end position="123"/>
    </location>
</feature>
<gene>
    <name evidence="3" type="ORF">POCULU_LOCUS1626</name>
</gene>
<accession>A0A9N8W9Y0</accession>
<dbReference type="Pfam" id="PF07534">
    <property type="entry name" value="TLD"/>
    <property type="match status" value="1"/>
</dbReference>
<sequence>MSQLSQSEALQNFLQAMLTRYSQPKQPHSKEFCKRLLVDIFKLLDDADDYDVLIQVGEEPNVKEFHAHSVILRARCPYFRRGLSKEWACRLDNKIVFRKTNISPAVFSVILRYIYGGNIDLEHVHPEDIFDLLLAADELAIDEIFEYLQRYLIDHNVRWLYQNFVLVHQTAFEHSDFKELQHFTSKIIKRSPAIVFKADDFYMLEETLLLELLENNEIRLDEVDIWDRILRWAIAQTDAPSEELIDWSEDDFVAVEAKLLQILKKIRFHQMTASEFFNNVVPFKQLLPSYLFNDLLRYFMVHGSKPNYGLDGPRRGETESILTDSKHLAVVASWIDKKDIKGCGWVPYGASENPYEFKLLARGSRDGFPCSVMIDRCKGRGETVILLKIGHSNQIIGGYNPIGWDECVNTWGYSTQSFVFSLVDNENSRVLASRVNDPKCAVRTNGKDTLQFGAGDLVFMYAYDKAGIVTCSRNSYDHNVLGSIGPVKVDDYELFLVSTKQHEDVEQI</sequence>
<dbReference type="PROSITE" id="PS51886">
    <property type="entry name" value="TLDC"/>
    <property type="match status" value="1"/>
</dbReference>
<evidence type="ECO:0000259" key="1">
    <source>
        <dbReference type="PROSITE" id="PS50097"/>
    </source>
</evidence>
<evidence type="ECO:0000259" key="2">
    <source>
        <dbReference type="PROSITE" id="PS51886"/>
    </source>
</evidence>
<name>A0A9N8W9Y0_9GLOM</name>
<feature type="domain" description="TLDc" evidence="2">
    <location>
        <begin position="321"/>
        <end position="498"/>
    </location>
</feature>